<name>B5EB80_CITBB</name>
<dbReference type="HOGENOM" id="CLU_1353016_0_0_7"/>
<evidence type="ECO:0008006" key="4">
    <source>
        <dbReference type="Google" id="ProtNLM"/>
    </source>
</evidence>
<dbReference type="Proteomes" id="UP000008825">
    <property type="component" value="Chromosome"/>
</dbReference>
<dbReference type="KEGG" id="gbm:Gbem_3377"/>
<dbReference type="OrthoDB" id="5395875at2"/>
<keyword evidence="3" id="KW-1185">Reference proteome</keyword>
<feature type="signal peptide" evidence="1">
    <location>
        <begin position="1"/>
        <end position="20"/>
    </location>
</feature>
<gene>
    <name evidence="2" type="ordered locus">Gbem_3377</name>
</gene>
<dbReference type="AlphaFoldDB" id="B5EB80"/>
<dbReference type="EMBL" id="CP001124">
    <property type="protein sequence ID" value="ACH40372.1"/>
    <property type="molecule type" value="Genomic_DNA"/>
</dbReference>
<dbReference type="STRING" id="404380.Gbem_3377"/>
<dbReference type="RefSeq" id="WP_012531804.1">
    <property type="nucleotide sequence ID" value="NC_011146.1"/>
</dbReference>
<evidence type="ECO:0000313" key="2">
    <source>
        <dbReference type="EMBL" id="ACH40372.1"/>
    </source>
</evidence>
<sequence>MRAPLAALLTVILFATPLHGAGHGTPKLSSPLDSPTLSEPLATANFFDTTRFLTNAGLSYSASSALSLEPELGVDYRGTGEELHGGFEQSTHRLHAQAGWRLSLAESFYLSAGAKLPMVTVEQKGVVAGEELGVRPEVGSHTGYDFIRPGRTSVRWTGEVGIRLLPRADLMLYYDQNPLDGSPFMRQHEEERIGTRFIIRFQ</sequence>
<reference evidence="2 3" key="2">
    <citation type="journal article" date="2010" name="BMC Genomics">
        <title>The genome of Geobacter bemidjiensis, exemplar for the subsurface clade of Geobacter species that predominate in Fe(III)-reducing subsurface environments.</title>
        <authorList>
            <person name="Aklujkar M."/>
            <person name="Young N.D."/>
            <person name="Holmes D."/>
            <person name="Chavan M."/>
            <person name="Risso C."/>
            <person name="Kiss H.E."/>
            <person name="Han C.S."/>
            <person name="Land M.L."/>
            <person name="Lovley D.R."/>
        </authorList>
    </citation>
    <scope>NUCLEOTIDE SEQUENCE [LARGE SCALE GENOMIC DNA]</scope>
    <source>
        <strain evidence="3">ATCC BAA-1014 / DSM 16622 / JCM 12645 / Bem</strain>
    </source>
</reference>
<accession>B5EB80</accession>
<protein>
    <recommendedName>
        <fullName evidence="4">Outer membrane protein beta-barrel domain-containing protein</fullName>
    </recommendedName>
</protein>
<reference evidence="2 3" key="1">
    <citation type="submission" date="2008-07" db="EMBL/GenBank/DDBJ databases">
        <title>Complete sequence of Geobacter bemidjiensis BEM.</title>
        <authorList>
            <consortium name="US DOE Joint Genome Institute"/>
            <person name="Lucas S."/>
            <person name="Copeland A."/>
            <person name="Lapidus A."/>
            <person name="Glavina del Rio T."/>
            <person name="Dalin E."/>
            <person name="Tice H."/>
            <person name="Bruce D."/>
            <person name="Goodwin L."/>
            <person name="Pitluck S."/>
            <person name="Kiss H."/>
            <person name="Brettin T."/>
            <person name="Detter J.C."/>
            <person name="Han C."/>
            <person name="Kuske C.R."/>
            <person name="Schmutz J."/>
            <person name="Larimer F."/>
            <person name="Land M."/>
            <person name="Hauser L."/>
            <person name="Kyrpides N."/>
            <person name="Lykidis A."/>
            <person name="Lovley D."/>
            <person name="Richardson P."/>
        </authorList>
    </citation>
    <scope>NUCLEOTIDE SEQUENCE [LARGE SCALE GENOMIC DNA]</scope>
    <source>
        <strain evidence="3">ATCC BAA-1014 / DSM 16622 / JCM 12645 / Bem</strain>
    </source>
</reference>
<evidence type="ECO:0000256" key="1">
    <source>
        <dbReference type="SAM" id="SignalP"/>
    </source>
</evidence>
<organism evidence="2 3">
    <name type="scientific">Citrifermentans bemidjiense (strain ATCC BAA-1014 / DSM 16622 / JCM 12645 / Bem)</name>
    <name type="common">Geobacter bemidjiensis</name>
    <dbReference type="NCBI Taxonomy" id="404380"/>
    <lineage>
        <taxon>Bacteria</taxon>
        <taxon>Pseudomonadati</taxon>
        <taxon>Thermodesulfobacteriota</taxon>
        <taxon>Desulfuromonadia</taxon>
        <taxon>Geobacterales</taxon>
        <taxon>Geobacteraceae</taxon>
        <taxon>Citrifermentans</taxon>
    </lineage>
</organism>
<evidence type="ECO:0000313" key="3">
    <source>
        <dbReference type="Proteomes" id="UP000008825"/>
    </source>
</evidence>
<keyword evidence="1" id="KW-0732">Signal</keyword>
<proteinExistence type="predicted"/>
<feature type="chain" id="PRO_5002829773" description="Outer membrane protein beta-barrel domain-containing protein" evidence="1">
    <location>
        <begin position="21"/>
        <end position="202"/>
    </location>
</feature>